<keyword evidence="2" id="KW-0326">Glycosidase</keyword>
<evidence type="ECO:0000259" key="1">
    <source>
        <dbReference type="Pfam" id="PF06452"/>
    </source>
</evidence>
<dbReference type="Pfam" id="PF06452">
    <property type="entry name" value="CBM9_1"/>
    <property type="match status" value="1"/>
</dbReference>
<gene>
    <name evidence="2" type="ORF">DMB68_20965</name>
</gene>
<dbReference type="GO" id="GO:0004553">
    <property type="term" value="F:hydrolase activity, hydrolyzing O-glycosyl compounds"/>
    <property type="evidence" value="ECO:0007669"/>
    <property type="project" value="InterPro"/>
</dbReference>
<reference evidence="2 3" key="1">
    <citation type="submission" date="2018-05" db="EMBL/GenBank/DDBJ databases">
        <title>Flavobacterium sp. strain IMCC34758, incomplete genome.</title>
        <authorList>
            <person name="Joung Y."/>
        </authorList>
    </citation>
    <scope>NUCLEOTIDE SEQUENCE [LARGE SCALE GENOMIC DNA]</scope>
    <source>
        <strain evidence="2 3">IMCC34758</strain>
    </source>
</reference>
<dbReference type="Gene3D" id="2.60.40.1190">
    <property type="match status" value="1"/>
</dbReference>
<sequence>MENGNNIYKVNLINKEELKITGKGESDVWRKSEVLSQFISPWDSKEPSKIEFRALYDGANFFFCFTVFDTEIHIDTTDDTADSINNSDRVELFFRPNHSLNPYYCLEIDTQARIMDFIAYPNKNFDFNWNWPKGDISVKSSKNDSSFTVEGAISLDSLNKLNLIKGNKIEAGVFRAKYNSKINGNFEPVWITWIDPETETPNFHTASSFGVFHLMD</sequence>
<dbReference type="RefSeq" id="WP_110348597.1">
    <property type="nucleotide sequence ID" value="NZ_QJHL01000007.1"/>
</dbReference>
<evidence type="ECO:0000313" key="2">
    <source>
        <dbReference type="EMBL" id="PXY43164.1"/>
    </source>
</evidence>
<comment type="caution">
    <text evidence="2">The sequence shown here is derived from an EMBL/GenBank/DDBJ whole genome shotgun (WGS) entry which is preliminary data.</text>
</comment>
<dbReference type="GO" id="GO:0030246">
    <property type="term" value="F:carbohydrate binding"/>
    <property type="evidence" value="ECO:0007669"/>
    <property type="project" value="InterPro"/>
</dbReference>
<dbReference type="SUPFAM" id="SSF49344">
    <property type="entry name" value="CBD9-like"/>
    <property type="match status" value="1"/>
</dbReference>
<feature type="domain" description="Carbohydrate-binding" evidence="1">
    <location>
        <begin position="21"/>
        <end position="215"/>
    </location>
</feature>
<protein>
    <submittedName>
        <fullName evidence="2">Endoxylanase</fullName>
    </submittedName>
</protein>
<accession>A0A2V4CAH8</accession>
<keyword evidence="2" id="KW-0624">Polysaccharide degradation</keyword>
<dbReference type="InterPro" id="IPR010502">
    <property type="entry name" value="Carb-bd_dom_fam9"/>
</dbReference>
<dbReference type="GO" id="GO:0045493">
    <property type="term" value="P:xylan catabolic process"/>
    <property type="evidence" value="ECO:0007669"/>
    <property type="project" value="UniProtKB-KW"/>
</dbReference>
<keyword evidence="2" id="KW-0858">Xylan degradation</keyword>
<keyword evidence="3" id="KW-1185">Reference proteome</keyword>
<dbReference type="EMBL" id="QJHL01000007">
    <property type="protein sequence ID" value="PXY43164.1"/>
    <property type="molecule type" value="Genomic_DNA"/>
</dbReference>
<keyword evidence="2" id="KW-0378">Hydrolase</keyword>
<proteinExistence type="predicted"/>
<dbReference type="OrthoDB" id="9801646at2"/>
<dbReference type="AlphaFoldDB" id="A0A2V4CAH8"/>
<name>A0A2V4CAH8_9FLAO</name>
<dbReference type="Proteomes" id="UP000247681">
    <property type="component" value="Unassembled WGS sequence"/>
</dbReference>
<keyword evidence="2" id="KW-0119">Carbohydrate metabolism</keyword>
<organism evidence="2 3">
    <name type="scientific">Flavobacterium hydrophilum</name>
    <dbReference type="NCBI Taxonomy" id="2211445"/>
    <lineage>
        <taxon>Bacteria</taxon>
        <taxon>Pseudomonadati</taxon>
        <taxon>Bacteroidota</taxon>
        <taxon>Flavobacteriia</taxon>
        <taxon>Flavobacteriales</taxon>
        <taxon>Flavobacteriaceae</taxon>
        <taxon>Flavobacterium</taxon>
    </lineage>
</organism>
<evidence type="ECO:0000313" key="3">
    <source>
        <dbReference type="Proteomes" id="UP000247681"/>
    </source>
</evidence>